<dbReference type="AlphaFoldDB" id="A0AA45L5E5"/>
<gene>
    <name evidence="1" type="ORF">KCV87_27810</name>
</gene>
<evidence type="ECO:0000313" key="2">
    <source>
        <dbReference type="Proteomes" id="UP000677152"/>
    </source>
</evidence>
<accession>A0AA45L5E5</accession>
<dbReference type="InterPro" id="IPR052922">
    <property type="entry name" value="Cytidylate_Kinase-2"/>
</dbReference>
<dbReference type="InterPro" id="IPR027417">
    <property type="entry name" value="P-loop_NTPase"/>
</dbReference>
<name>A0AA45L5E5_9PSEU</name>
<dbReference type="PANTHER" id="PTHR37816:SF1">
    <property type="entry name" value="TOXIN"/>
    <property type="match status" value="1"/>
</dbReference>
<protein>
    <submittedName>
        <fullName evidence="1">AAA family ATPase</fullName>
    </submittedName>
</protein>
<proteinExistence type="predicted"/>
<evidence type="ECO:0000313" key="1">
    <source>
        <dbReference type="EMBL" id="QUF03193.1"/>
    </source>
</evidence>
<sequence length="202" mass="22609">MSLLGASDELPLTPRRVLVAGTSGSGKTTLSGRIGESLGLPHVELDSLFHGPGWQPRAEFADDVRALAARPRWVTEWQYHDARPVLAARADLLVWLDHPRATALRRLVWRTVRRRVAGTVLWNGNVEPPLYTVFTDREHVVRWAWNAHGRTRHHVDVLRASGGPAPVVVRLRGQREVDEWRSGPLRRVAGYGPDGRATPAER</sequence>
<dbReference type="Gene3D" id="3.40.50.300">
    <property type="entry name" value="P-loop containing nucleotide triphosphate hydrolases"/>
    <property type="match status" value="1"/>
</dbReference>
<dbReference type="SUPFAM" id="SSF52540">
    <property type="entry name" value="P-loop containing nucleoside triphosphate hydrolases"/>
    <property type="match status" value="1"/>
</dbReference>
<dbReference type="EMBL" id="CP073249">
    <property type="protein sequence ID" value="QUF03193.1"/>
    <property type="molecule type" value="Genomic_DNA"/>
</dbReference>
<reference evidence="1" key="1">
    <citation type="submission" date="2021-04" db="EMBL/GenBank/DDBJ databases">
        <title>Genomic sequence of Actinosynnema pretiosum subsp. pretiosum ATCC 31280 (C-14919).</title>
        <authorList>
            <person name="Bai L."/>
            <person name="Wang X."/>
            <person name="Xiao Y."/>
        </authorList>
    </citation>
    <scope>NUCLEOTIDE SEQUENCE</scope>
    <source>
        <strain evidence="1">ATCC 31280</strain>
    </source>
</reference>
<dbReference type="Proteomes" id="UP000677152">
    <property type="component" value="Chromosome"/>
</dbReference>
<organism evidence="1 2">
    <name type="scientific">Actinosynnema pretiosum subsp. pretiosum</name>
    <dbReference type="NCBI Taxonomy" id="103721"/>
    <lineage>
        <taxon>Bacteria</taxon>
        <taxon>Bacillati</taxon>
        <taxon>Actinomycetota</taxon>
        <taxon>Actinomycetes</taxon>
        <taxon>Pseudonocardiales</taxon>
        <taxon>Pseudonocardiaceae</taxon>
        <taxon>Actinosynnema</taxon>
    </lineage>
</organism>
<dbReference type="PANTHER" id="PTHR37816">
    <property type="entry name" value="YALI0E33011P"/>
    <property type="match status" value="1"/>
</dbReference>